<dbReference type="Proteomes" id="UP000613177">
    <property type="component" value="Unassembled WGS sequence"/>
</dbReference>
<evidence type="ECO:0000313" key="1">
    <source>
        <dbReference type="EMBL" id="KAG2238031.1"/>
    </source>
</evidence>
<organism evidence="1 2">
    <name type="scientific">Thamnidium elegans</name>
    <dbReference type="NCBI Taxonomy" id="101142"/>
    <lineage>
        <taxon>Eukaryota</taxon>
        <taxon>Fungi</taxon>
        <taxon>Fungi incertae sedis</taxon>
        <taxon>Mucoromycota</taxon>
        <taxon>Mucoromycotina</taxon>
        <taxon>Mucoromycetes</taxon>
        <taxon>Mucorales</taxon>
        <taxon>Mucorineae</taxon>
        <taxon>Mucoraceae</taxon>
        <taxon>Thamnidium</taxon>
    </lineage>
</organism>
<gene>
    <name evidence="1" type="ORF">INT48_002598</name>
</gene>
<keyword evidence="2" id="KW-1185">Reference proteome</keyword>
<sequence>AIVTISIVNAENAYTTFKVIHTPNYDIETSSVTDTHKMGVRMKGHNQIYLLDNTNSTDRLLYAATIPVSNVPHQYVVVGKYNQLIEAEPFYRPSPIGSETLNEFYGRQDDIKQTSAQQLPRIKYSFKDQNKDAQYGEGLDRSGVHPMTEIPTFHIRTLANDFKTLREKVLEDIGINANITRITSKSIQVFDNVKIELSGQTSRLFKKLSYSVNIGKEGDNSLNGYRKFKLRSCATDPSYLREKLVYDILDAAQVPTARSSYIRLFINEEPQGLYLMADNYKNPFLKNLLGNTNKKYKHGGLFQGSMQENPLAVGKLQLGANLAYLGSKPEDYIETTSNMSVYKVQEEGHKNGKHPLKSLIKFIEFIHKTKKYNLEKKKDLKKVMHSWDKKFDVSLFLKHMVFEILMGHNDGYMGAAHNYMMYQDPDQKGKFIWLASDLDQTLGNTLILPRSRPARTRLEELDRYGLLDNMTSRPLVNQILQVKEYNERFTQIFSDVYYSLFKTNAISSHLFFLKELIKEDVAWDKQIEKTRIDNFKDNQTVYQNQLNQKILQLPLGKDFCSRINMIDFDAAVDGTIENHPSITSLSDWFKETSDYLQIFISGTNI</sequence>
<reference evidence="1" key="1">
    <citation type="submission" date="2021-01" db="EMBL/GenBank/DDBJ databases">
        <title>Metabolic potential, ecology and presence of endohyphal bacteria is reflected in genomic diversity of Mucoromycotina.</title>
        <authorList>
            <person name="Muszewska A."/>
            <person name="Okrasinska A."/>
            <person name="Steczkiewicz K."/>
            <person name="Drgas O."/>
            <person name="Orlowska M."/>
            <person name="Perlinska-Lenart U."/>
            <person name="Aleksandrzak-Piekarczyk T."/>
            <person name="Szatraj K."/>
            <person name="Zielenkiewicz U."/>
            <person name="Pilsyk S."/>
            <person name="Malc E."/>
            <person name="Mieczkowski P."/>
            <person name="Kruszewska J.S."/>
            <person name="Biernat P."/>
            <person name="Pawlowska J."/>
        </authorList>
    </citation>
    <scope>NUCLEOTIDE SEQUENCE</scope>
    <source>
        <strain evidence="1">WA0000018081</strain>
    </source>
</reference>
<feature type="non-terminal residue" evidence="1">
    <location>
        <position position="1"/>
    </location>
</feature>
<proteinExistence type="predicted"/>
<dbReference type="PANTHER" id="PTHR40050:SF1">
    <property type="entry name" value="INNER SPORE COAT PROTEIN H"/>
    <property type="match status" value="1"/>
</dbReference>
<dbReference type="AlphaFoldDB" id="A0A8H7SZT6"/>
<dbReference type="Pfam" id="PF08757">
    <property type="entry name" value="CotH"/>
    <property type="match status" value="1"/>
</dbReference>
<dbReference type="InterPro" id="IPR014867">
    <property type="entry name" value="Spore_coat_CotH_CotH2/3/7"/>
</dbReference>
<protein>
    <submittedName>
        <fullName evidence="1">Uncharacterized protein</fullName>
    </submittedName>
</protein>
<dbReference type="EMBL" id="JAEPRE010000001">
    <property type="protein sequence ID" value="KAG2238031.1"/>
    <property type="molecule type" value="Genomic_DNA"/>
</dbReference>
<evidence type="ECO:0000313" key="2">
    <source>
        <dbReference type="Proteomes" id="UP000613177"/>
    </source>
</evidence>
<dbReference type="PANTHER" id="PTHR40050">
    <property type="entry name" value="INNER SPORE COAT PROTEIN H"/>
    <property type="match status" value="1"/>
</dbReference>
<name>A0A8H7SZT6_9FUNG</name>
<accession>A0A8H7SZT6</accession>
<comment type="caution">
    <text evidence="1">The sequence shown here is derived from an EMBL/GenBank/DDBJ whole genome shotgun (WGS) entry which is preliminary data.</text>
</comment>